<keyword evidence="4" id="KW-1185">Reference proteome</keyword>
<dbReference type="SUPFAM" id="SSF50939">
    <property type="entry name" value="Sialidases"/>
    <property type="match status" value="1"/>
</dbReference>
<dbReference type="GO" id="GO:0016798">
    <property type="term" value="F:hydrolase activity, acting on glycosyl bonds"/>
    <property type="evidence" value="ECO:0007669"/>
    <property type="project" value="UniProtKB-KW"/>
</dbReference>
<feature type="signal peptide" evidence="1">
    <location>
        <begin position="1"/>
        <end position="19"/>
    </location>
</feature>
<keyword evidence="1" id="KW-0732">Signal</keyword>
<evidence type="ECO:0000256" key="1">
    <source>
        <dbReference type="SAM" id="SignalP"/>
    </source>
</evidence>
<dbReference type="CDD" id="cd15482">
    <property type="entry name" value="Sialidase_non-viral"/>
    <property type="match status" value="1"/>
</dbReference>
<feature type="domain" description="Sialidase" evidence="2">
    <location>
        <begin position="107"/>
        <end position="284"/>
    </location>
</feature>
<dbReference type="Gene3D" id="2.120.10.10">
    <property type="match status" value="2"/>
</dbReference>
<dbReference type="PANTHER" id="PTHR43752:SF2">
    <property type="entry name" value="BNR_ASP-BOX REPEAT FAMILY PROTEIN"/>
    <property type="match status" value="1"/>
</dbReference>
<evidence type="ECO:0000313" key="4">
    <source>
        <dbReference type="Proteomes" id="UP001597389"/>
    </source>
</evidence>
<keyword evidence="3" id="KW-0378">Hydrolase</keyword>
<dbReference type="EMBL" id="JBHUJB010000005">
    <property type="protein sequence ID" value="MFD2157325.1"/>
    <property type="molecule type" value="Genomic_DNA"/>
</dbReference>
<dbReference type="EC" id="3.2.1.-" evidence="3"/>
<gene>
    <name evidence="3" type="ORF">ACFSW8_00265</name>
</gene>
<sequence>MTKLLFSTSLFLSLLSANAQTPVIGKLGFDLPIVDLNNADTLQQTLDKEKGQYLGHPSTVLLDDGKTLICTYPKGHGKGAIVMKKSVDGGKTWSDRLPTPKSWNTSLEVPTIYQTKDAKGKKRLILFSGSQDWVDGSIRMASSEDDGLTWSELASIGNYKGIVAMSDCIPLKAPGHYLATFHIRGPENSMILYATRSEDGGKTWSEKPQEIYRSSQIHVCEAGLVYSPDKSEIAMLLRENSRNYNSQIMFSSDEGKTWSKPRPLPGSLNGDRHQAIYLPDCRLMVQFRDITPAKRPGNSLSPTEGDWCGWVGTWEDLKMGYEGQYRIRLKDNTSKWDCAYPAIEILPDQRSSAPPMAT</sequence>
<dbReference type="RefSeq" id="WP_377091317.1">
    <property type="nucleotide sequence ID" value="NZ_JBHSJL010000014.1"/>
</dbReference>
<dbReference type="InterPro" id="IPR011040">
    <property type="entry name" value="Sialidase"/>
</dbReference>
<proteinExistence type="predicted"/>
<dbReference type="InterPro" id="IPR036278">
    <property type="entry name" value="Sialidase_sf"/>
</dbReference>
<protein>
    <submittedName>
        <fullName evidence="3">Sialidase family protein</fullName>
        <ecNumber evidence="3">3.2.1.-</ecNumber>
    </submittedName>
</protein>
<feature type="chain" id="PRO_5046676250" evidence="1">
    <location>
        <begin position="20"/>
        <end position="358"/>
    </location>
</feature>
<evidence type="ECO:0000259" key="2">
    <source>
        <dbReference type="Pfam" id="PF13088"/>
    </source>
</evidence>
<dbReference type="Proteomes" id="UP001597389">
    <property type="component" value="Unassembled WGS sequence"/>
</dbReference>
<dbReference type="Pfam" id="PF13088">
    <property type="entry name" value="BNR_2"/>
    <property type="match status" value="1"/>
</dbReference>
<name>A0ABW4Z5Z3_9BACT</name>
<evidence type="ECO:0000313" key="3">
    <source>
        <dbReference type="EMBL" id="MFD2157325.1"/>
    </source>
</evidence>
<organism evidence="3 4">
    <name type="scientific">Rubritalea tangerina</name>
    <dbReference type="NCBI Taxonomy" id="430798"/>
    <lineage>
        <taxon>Bacteria</taxon>
        <taxon>Pseudomonadati</taxon>
        <taxon>Verrucomicrobiota</taxon>
        <taxon>Verrucomicrobiia</taxon>
        <taxon>Verrucomicrobiales</taxon>
        <taxon>Rubritaleaceae</taxon>
        <taxon>Rubritalea</taxon>
    </lineage>
</organism>
<dbReference type="PANTHER" id="PTHR43752">
    <property type="entry name" value="BNR/ASP-BOX REPEAT FAMILY PROTEIN"/>
    <property type="match status" value="1"/>
</dbReference>
<reference evidence="4" key="1">
    <citation type="journal article" date="2019" name="Int. J. Syst. Evol. Microbiol.">
        <title>The Global Catalogue of Microorganisms (GCM) 10K type strain sequencing project: providing services to taxonomists for standard genome sequencing and annotation.</title>
        <authorList>
            <consortium name="The Broad Institute Genomics Platform"/>
            <consortium name="The Broad Institute Genome Sequencing Center for Infectious Disease"/>
            <person name="Wu L."/>
            <person name="Ma J."/>
        </authorList>
    </citation>
    <scope>NUCLEOTIDE SEQUENCE [LARGE SCALE GENOMIC DNA]</scope>
    <source>
        <strain evidence="4">CCUG 57942</strain>
    </source>
</reference>
<comment type="caution">
    <text evidence="3">The sequence shown here is derived from an EMBL/GenBank/DDBJ whole genome shotgun (WGS) entry which is preliminary data.</text>
</comment>
<accession>A0ABW4Z5Z3</accession>
<keyword evidence="3" id="KW-0326">Glycosidase</keyword>